<dbReference type="InterPro" id="IPR002872">
    <property type="entry name" value="Proline_DH_dom"/>
</dbReference>
<gene>
    <name evidence="3" type="primary">putA</name>
    <name evidence="3" type="ORF">GCM10011506_38840</name>
</gene>
<dbReference type="Gene3D" id="3.20.20.220">
    <property type="match status" value="1"/>
</dbReference>
<name>A0ABQ1MZ31_9BACT</name>
<dbReference type="SUPFAM" id="SSF51730">
    <property type="entry name" value="FAD-linked oxidoreductase"/>
    <property type="match status" value="1"/>
</dbReference>
<dbReference type="InterPro" id="IPR029041">
    <property type="entry name" value="FAD-linked_oxidoreductase-like"/>
</dbReference>
<dbReference type="RefSeq" id="WP_188466769.1">
    <property type="nucleotide sequence ID" value="NZ_BAABHU010000014.1"/>
</dbReference>
<evidence type="ECO:0000256" key="1">
    <source>
        <dbReference type="ARBA" id="ARBA00023002"/>
    </source>
</evidence>
<accession>A0ABQ1MZ31</accession>
<dbReference type="PANTHER" id="PTHR13914:SF0">
    <property type="entry name" value="PROLINE DEHYDROGENASE 1, MITOCHONDRIAL"/>
    <property type="match status" value="1"/>
</dbReference>
<dbReference type="Proteomes" id="UP000636010">
    <property type="component" value="Unassembled WGS sequence"/>
</dbReference>
<dbReference type="EMBL" id="BMEC01000014">
    <property type="protein sequence ID" value="GGC49458.1"/>
    <property type="molecule type" value="Genomic_DNA"/>
</dbReference>
<sequence>MEVTTNPIFEDVSIAFSSKTDKQLKKAYFLFSMMNRRWLVNIGKASVKLGFALRLPISGVIRNTIYDQFCGGIDIEDSQGTIDELAKFNIGSILDYSVEGADTDRGFEETTQEILRTIDRSAGDDNIPFCVFKITGIAMTNVFEKVQNHEKLNEKEVASFEASKERIEKICAYAYKNDVRLFVDAEESWIQKTVDDIVYNMMRKYNKEKAIIYNTFQMYRWDMLENLKKAHETATKEGFHLGIKLVRGAYMEKEAERAERKGYKNPIQVSKAATDLDYNTALEYCVENIDNIALCSGSHNQYSNYFLTVQMEKAGIARNDERVYSAQLYGMSDNISFNLASEGYNVAKYVPYGPVKAVMPYLFRRAEENTAMAGQSSREFLMIKEEMKRRKAEKRQKK</sequence>
<evidence type="ECO:0000313" key="4">
    <source>
        <dbReference type="Proteomes" id="UP000636010"/>
    </source>
</evidence>
<evidence type="ECO:0000259" key="2">
    <source>
        <dbReference type="Pfam" id="PF01619"/>
    </source>
</evidence>
<evidence type="ECO:0000313" key="3">
    <source>
        <dbReference type="EMBL" id="GGC49458.1"/>
    </source>
</evidence>
<reference evidence="4" key="1">
    <citation type="journal article" date="2019" name="Int. J. Syst. Evol. Microbiol.">
        <title>The Global Catalogue of Microorganisms (GCM) 10K type strain sequencing project: providing services to taxonomists for standard genome sequencing and annotation.</title>
        <authorList>
            <consortium name="The Broad Institute Genomics Platform"/>
            <consortium name="The Broad Institute Genome Sequencing Center for Infectious Disease"/>
            <person name="Wu L."/>
            <person name="Ma J."/>
        </authorList>
    </citation>
    <scope>NUCLEOTIDE SEQUENCE [LARGE SCALE GENOMIC DNA]</scope>
    <source>
        <strain evidence="4">CGMCC 1.10832</strain>
    </source>
</reference>
<proteinExistence type="predicted"/>
<feature type="domain" description="Proline dehydrogenase" evidence="2">
    <location>
        <begin position="80"/>
        <end position="377"/>
    </location>
</feature>
<dbReference type="InterPro" id="IPR015659">
    <property type="entry name" value="Proline_oxidase"/>
</dbReference>
<keyword evidence="1" id="KW-0560">Oxidoreductase</keyword>
<keyword evidence="4" id="KW-1185">Reference proteome</keyword>
<dbReference type="PANTHER" id="PTHR13914">
    <property type="entry name" value="PROLINE OXIDASE"/>
    <property type="match status" value="1"/>
</dbReference>
<organism evidence="3 4">
    <name type="scientific">Marivirga lumbricoides</name>
    <dbReference type="NCBI Taxonomy" id="1046115"/>
    <lineage>
        <taxon>Bacteria</taxon>
        <taxon>Pseudomonadati</taxon>
        <taxon>Bacteroidota</taxon>
        <taxon>Cytophagia</taxon>
        <taxon>Cytophagales</taxon>
        <taxon>Marivirgaceae</taxon>
        <taxon>Marivirga</taxon>
    </lineage>
</organism>
<comment type="caution">
    <text evidence="3">The sequence shown here is derived from an EMBL/GenBank/DDBJ whole genome shotgun (WGS) entry which is preliminary data.</text>
</comment>
<protein>
    <submittedName>
        <fullName evidence="3">Proline dehydrogenase</fullName>
    </submittedName>
</protein>
<dbReference type="Pfam" id="PF01619">
    <property type="entry name" value="Pro_dh"/>
    <property type="match status" value="1"/>
</dbReference>